<sequence length="81" mass="8781">MLGFLRAVLMSLRSRGSGPSFRRASWKAGAAPPRAGHGVWRALGPSRCNPQSYYCWSACPGWRSHTGTAAWNPTPAPETHS</sequence>
<accession>A0A9X9LMV4</accession>
<keyword evidence="2" id="KW-1185">Reference proteome</keyword>
<dbReference type="Proteomes" id="UP000269945">
    <property type="component" value="Unassembled WGS sequence"/>
</dbReference>
<evidence type="ECO:0000313" key="2">
    <source>
        <dbReference type="Proteomes" id="UP000269945"/>
    </source>
</evidence>
<evidence type="ECO:0000313" key="1">
    <source>
        <dbReference type="EMBL" id="VCW77238.1"/>
    </source>
</evidence>
<dbReference type="AlphaFoldDB" id="A0A9X9LMV4"/>
<gene>
    <name evidence="1" type="ORF">BN2614_LOCUS12</name>
</gene>
<protein>
    <submittedName>
        <fullName evidence="1">Uncharacterized protein</fullName>
    </submittedName>
</protein>
<proteinExistence type="predicted"/>
<dbReference type="EMBL" id="CYRY02008554">
    <property type="protein sequence ID" value="VCW77238.1"/>
    <property type="molecule type" value="Genomic_DNA"/>
</dbReference>
<reference evidence="1 2" key="1">
    <citation type="submission" date="2018-10" db="EMBL/GenBank/DDBJ databases">
        <authorList>
            <person name="Ekblom R."/>
            <person name="Jareborg N."/>
        </authorList>
    </citation>
    <scope>NUCLEOTIDE SEQUENCE [LARGE SCALE GENOMIC DNA]</scope>
    <source>
        <tissue evidence="1">Muscle</tissue>
    </source>
</reference>
<name>A0A9X9LMV4_GULGU</name>
<comment type="caution">
    <text evidence="1">The sequence shown here is derived from an EMBL/GenBank/DDBJ whole genome shotgun (WGS) entry which is preliminary data.</text>
</comment>
<organism evidence="1 2">
    <name type="scientific">Gulo gulo</name>
    <name type="common">Wolverine</name>
    <name type="synonym">Gluton</name>
    <dbReference type="NCBI Taxonomy" id="48420"/>
    <lineage>
        <taxon>Eukaryota</taxon>
        <taxon>Metazoa</taxon>
        <taxon>Chordata</taxon>
        <taxon>Craniata</taxon>
        <taxon>Vertebrata</taxon>
        <taxon>Euteleostomi</taxon>
        <taxon>Mammalia</taxon>
        <taxon>Eutheria</taxon>
        <taxon>Laurasiatheria</taxon>
        <taxon>Carnivora</taxon>
        <taxon>Caniformia</taxon>
        <taxon>Musteloidea</taxon>
        <taxon>Mustelidae</taxon>
        <taxon>Guloninae</taxon>
        <taxon>Gulo</taxon>
    </lineage>
</organism>